<evidence type="ECO:0000313" key="2">
    <source>
        <dbReference type="EMBL" id="KAG8186438.1"/>
    </source>
</evidence>
<evidence type="ECO:0000256" key="1">
    <source>
        <dbReference type="SAM" id="MobiDB-lite"/>
    </source>
</evidence>
<protein>
    <submittedName>
        <fullName evidence="2">Uncharacterized protein</fullName>
    </submittedName>
</protein>
<evidence type="ECO:0000313" key="3">
    <source>
        <dbReference type="Proteomes" id="UP000827092"/>
    </source>
</evidence>
<dbReference type="Proteomes" id="UP000827092">
    <property type="component" value="Unassembled WGS sequence"/>
</dbReference>
<organism evidence="2 3">
    <name type="scientific">Oedothorax gibbosus</name>
    <dbReference type="NCBI Taxonomy" id="931172"/>
    <lineage>
        <taxon>Eukaryota</taxon>
        <taxon>Metazoa</taxon>
        <taxon>Ecdysozoa</taxon>
        <taxon>Arthropoda</taxon>
        <taxon>Chelicerata</taxon>
        <taxon>Arachnida</taxon>
        <taxon>Araneae</taxon>
        <taxon>Araneomorphae</taxon>
        <taxon>Entelegynae</taxon>
        <taxon>Araneoidea</taxon>
        <taxon>Linyphiidae</taxon>
        <taxon>Erigoninae</taxon>
        <taxon>Oedothorax</taxon>
    </lineage>
</organism>
<dbReference type="EMBL" id="JAFNEN010000302">
    <property type="protein sequence ID" value="KAG8186438.1"/>
    <property type="molecule type" value="Genomic_DNA"/>
</dbReference>
<feature type="region of interest" description="Disordered" evidence="1">
    <location>
        <begin position="1"/>
        <end position="36"/>
    </location>
</feature>
<sequence>MTRRFPRKVSVQQVEKWQGDAARNRNHDLSSTDRSFTGCSSKLQLLLPLRRCKVVCVVLSPRSVAI</sequence>
<reference evidence="2 3" key="1">
    <citation type="journal article" date="2022" name="Nat. Ecol. Evol.">
        <title>A masculinizing supergene underlies an exaggerated male reproductive morph in a spider.</title>
        <authorList>
            <person name="Hendrickx F."/>
            <person name="De Corte Z."/>
            <person name="Sonet G."/>
            <person name="Van Belleghem S.M."/>
            <person name="Kostlbacher S."/>
            <person name="Vangestel C."/>
        </authorList>
    </citation>
    <scope>NUCLEOTIDE SEQUENCE [LARGE SCALE GENOMIC DNA]</scope>
    <source>
        <strain evidence="2">W744_W776</strain>
    </source>
</reference>
<dbReference type="AlphaFoldDB" id="A0AAV6URK1"/>
<proteinExistence type="predicted"/>
<feature type="compositionally biased region" description="Basic and acidic residues" evidence="1">
    <location>
        <begin position="22"/>
        <end position="31"/>
    </location>
</feature>
<comment type="caution">
    <text evidence="2">The sequence shown here is derived from an EMBL/GenBank/DDBJ whole genome shotgun (WGS) entry which is preliminary data.</text>
</comment>
<name>A0AAV6URK1_9ARAC</name>
<gene>
    <name evidence="2" type="ORF">JTE90_023168</name>
</gene>
<accession>A0AAV6URK1</accession>
<keyword evidence="3" id="KW-1185">Reference proteome</keyword>